<dbReference type="EMBL" id="JADNYJ010000557">
    <property type="protein sequence ID" value="KAF8868750.1"/>
    <property type="molecule type" value="Genomic_DNA"/>
</dbReference>
<dbReference type="OrthoDB" id="3071463at2759"/>
<evidence type="ECO:0000313" key="3">
    <source>
        <dbReference type="Proteomes" id="UP000724874"/>
    </source>
</evidence>
<reference evidence="2" key="1">
    <citation type="submission" date="2020-11" db="EMBL/GenBank/DDBJ databases">
        <authorList>
            <consortium name="DOE Joint Genome Institute"/>
            <person name="Ahrendt S."/>
            <person name="Riley R."/>
            <person name="Andreopoulos W."/>
            <person name="LaButti K."/>
            <person name="Pangilinan J."/>
            <person name="Ruiz-duenas F.J."/>
            <person name="Barrasa J.M."/>
            <person name="Sanchez-Garcia M."/>
            <person name="Camarero S."/>
            <person name="Miyauchi S."/>
            <person name="Serrano A."/>
            <person name="Linde D."/>
            <person name="Babiker R."/>
            <person name="Drula E."/>
            <person name="Ayuso-Fernandez I."/>
            <person name="Pacheco R."/>
            <person name="Padilla G."/>
            <person name="Ferreira P."/>
            <person name="Barriuso J."/>
            <person name="Kellner H."/>
            <person name="Castanera R."/>
            <person name="Alfaro M."/>
            <person name="Ramirez L."/>
            <person name="Pisabarro A.G."/>
            <person name="Kuo A."/>
            <person name="Tritt A."/>
            <person name="Lipzen A."/>
            <person name="He G."/>
            <person name="Yan M."/>
            <person name="Ng V."/>
            <person name="Cullen D."/>
            <person name="Martin F."/>
            <person name="Rosso M.-N."/>
            <person name="Henrissat B."/>
            <person name="Hibbett D."/>
            <person name="Martinez A.T."/>
            <person name="Grigoriev I.V."/>
        </authorList>
    </citation>
    <scope>NUCLEOTIDE SEQUENCE</scope>
    <source>
        <strain evidence="2">AH 44721</strain>
    </source>
</reference>
<keyword evidence="1" id="KW-0472">Membrane</keyword>
<comment type="caution">
    <text evidence="2">The sequence shown here is derived from an EMBL/GenBank/DDBJ whole genome shotgun (WGS) entry which is preliminary data.</text>
</comment>
<keyword evidence="1" id="KW-0812">Transmembrane</keyword>
<proteinExistence type="predicted"/>
<accession>A0A9P5N6M5</accession>
<evidence type="ECO:0000313" key="2">
    <source>
        <dbReference type="EMBL" id="KAF8868750.1"/>
    </source>
</evidence>
<protein>
    <submittedName>
        <fullName evidence="2">Uncharacterized protein</fullName>
    </submittedName>
</protein>
<gene>
    <name evidence="2" type="ORF">CPB84DRAFT_1857181</name>
</gene>
<sequence>MTVLKSIKTQKTPRTLATYVSDAAKFCLLAAGAIVAATGLRSDMRGLMHDIVLRINYLLRCPNPDNSLGKLVIQDIIPVISILRGKFHITLSTLFSLELLISKGVIPEIEAGALERSDEFFDSITYNAFIKNRCIQTWRTCYNPLHGLITPYHLINHSVLSSMPSSTQYPGRINLSEAFNVPSLLSSLGDDSDEEDLNINTQKSLSKAELYIIKTN</sequence>
<evidence type="ECO:0000256" key="1">
    <source>
        <dbReference type="SAM" id="Phobius"/>
    </source>
</evidence>
<feature type="transmembrane region" description="Helical" evidence="1">
    <location>
        <begin position="23"/>
        <end position="40"/>
    </location>
</feature>
<organism evidence="2 3">
    <name type="scientific">Gymnopilus junonius</name>
    <name type="common">Spectacular rustgill mushroom</name>
    <name type="synonym">Gymnopilus spectabilis subsp. junonius</name>
    <dbReference type="NCBI Taxonomy" id="109634"/>
    <lineage>
        <taxon>Eukaryota</taxon>
        <taxon>Fungi</taxon>
        <taxon>Dikarya</taxon>
        <taxon>Basidiomycota</taxon>
        <taxon>Agaricomycotina</taxon>
        <taxon>Agaricomycetes</taxon>
        <taxon>Agaricomycetidae</taxon>
        <taxon>Agaricales</taxon>
        <taxon>Agaricineae</taxon>
        <taxon>Hymenogastraceae</taxon>
        <taxon>Gymnopilus</taxon>
    </lineage>
</organism>
<dbReference type="AlphaFoldDB" id="A0A9P5N6M5"/>
<keyword evidence="3" id="KW-1185">Reference proteome</keyword>
<keyword evidence="1" id="KW-1133">Transmembrane helix</keyword>
<name>A0A9P5N6M5_GYMJU</name>
<dbReference type="Proteomes" id="UP000724874">
    <property type="component" value="Unassembled WGS sequence"/>
</dbReference>